<dbReference type="Proteomes" id="UP000805614">
    <property type="component" value="Unassembled WGS sequence"/>
</dbReference>
<feature type="compositionally biased region" description="Gly residues" evidence="1">
    <location>
        <begin position="108"/>
        <end position="121"/>
    </location>
</feature>
<evidence type="ECO:0000256" key="1">
    <source>
        <dbReference type="SAM" id="MobiDB-lite"/>
    </source>
</evidence>
<reference evidence="2 3" key="1">
    <citation type="submission" date="2020-06" db="EMBL/GenBank/DDBJ databases">
        <title>Actinomadura xiongansis sp. nov., isolated from soil of Baiyangdian.</title>
        <authorList>
            <person name="Zhang X."/>
        </authorList>
    </citation>
    <scope>NUCLEOTIDE SEQUENCE [LARGE SCALE GENOMIC DNA]</scope>
    <source>
        <strain evidence="2 3">HBUM206468</strain>
    </source>
</reference>
<comment type="caution">
    <text evidence="2">The sequence shown here is derived from an EMBL/GenBank/DDBJ whole genome shotgun (WGS) entry which is preliminary data.</text>
</comment>
<evidence type="ECO:0000313" key="2">
    <source>
        <dbReference type="EMBL" id="MBC6468859.1"/>
    </source>
</evidence>
<organism evidence="2 3">
    <name type="scientific">Actinomadura alba</name>
    <dbReference type="NCBI Taxonomy" id="406431"/>
    <lineage>
        <taxon>Bacteria</taxon>
        <taxon>Bacillati</taxon>
        <taxon>Actinomycetota</taxon>
        <taxon>Actinomycetes</taxon>
        <taxon>Streptosporangiales</taxon>
        <taxon>Thermomonosporaceae</taxon>
        <taxon>Actinomadura</taxon>
    </lineage>
</organism>
<evidence type="ECO:0000313" key="3">
    <source>
        <dbReference type="Proteomes" id="UP000805614"/>
    </source>
</evidence>
<dbReference type="RefSeq" id="WP_187245913.1">
    <property type="nucleotide sequence ID" value="NZ_BAAAOK010000001.1"/>
</dbReference>
<gene>
    <name evidence="2" type="ORF">HKK74_25695</name>
</gene>
<accession>A0ABR7LVI0</accession>
<proteinExistence type="predicted"/>
<protein>
    <submittedName>
        <fullName evidence="2">Uncharacterized protein</fullName>
    </submittedName>
</protein>
<sequence>MWEYALWGLLGAAANRALVFLEANRRVKGVAWRFPEGPGGGYFLVACLLHCGIGAALTSAAAATGVIATPLIALGLGATAPTAMAKVGRYALAALPADDDYDNDVDGSGRGNGGGNQDVVP</sequence>
<name>A0ABR7LVI0_9ACTN</name>
<keyword evidence="3" id="KW-1185">Reference proteome</keyword>
<dbReference type="EMBL" id="JABVEC010000022">
    <property type="protein sequence ID" value="MBC6468859.1"/>
    <property type="molecule type" value="Genomic_DNA"/>
</dbReference>
<feature type="region of interest" description="Disordered" evidence="1">
    <location>
        <begin position="98"/>
        <end position="121"/>
    </location>
</feature>